<keyword evidence="4 12" id="KW-0813">Transport</keyword>
<evidence type="ECO:0000256" key="9">
    <source>
        <dbReference type="ARBA" id="ARBA00023136"/>
    </source>
</evidence>
<dbReference type="GO" id="GO:0000139">
    <property type="term" value="C:Golgi membrane"/>
    <property type="evidence" value="ECO:0007669"/>
    <property type="project" value="UniProtKB-SubCell"/>
</dbReference>
<dbReference type="STRING" id="27342.A0A0H2RY30"/>
<evidence type="ECO:0000256" key="12">
    <source>
        <dbReference type="RuleBase" id="RU366053"/>
    </source>
</evidence>
<dbReference type="GO" id="GO:0030126">
    <property type="term" value="C:COPI vesicle coat"/>
    <property type="evidence" value="ECO:0007669"/>
    <property type="project" value="UniProtKB-UniRule"/>
</dbReference>
<evidence type="ECO:0000256" key="1">
    <source>
        <dbReference type="ARBA" id="ARBA00004255"/>
    </source>
</evidence>
<evidence type="ECO:0000256" key="11">
    <source>
        <dbReference type="ARBA" id="ARBA00045555"/>
    </source>
</evidence>
<dbReference type="InterPro" id="IPR022775">
    <property type="entry name" value="AP_mu_sigma_su"/>
</dbReference>
<feature type="domain" description="AP complex mu/sigma subunit" evidence="13">
    <location>
        <begin position="11"/>
        <end position="152"/>
    </location>
</feature>
<dbReference type="GO" id="GO:0006891">
    <property type="term" value="P:intra-Golgi vesicle-mediated transport"/>
    <property type="evidence" value="ECO:0007669"/>
    <property type="project" value="TreeGrafter"/>
</dbReference>
<comment type="function">
    <text evidence="11">The coatomer is a cytosolic protein complex that binds to dilysine motifs and reversibly associates with Golgi non-clathrin-coated vesicles, which further mediate biosynthetic protein transport from the ER, via the Golgi up to the trans Golgi network. Coatomer complex is required for budding from Golgi membranes, and is essential for the retrograde Golgi-to-ER transport of dilysine-tagged proteins. The zeta subunit may be involved in regulating the coat assembly and, hence, the rate of biosynthetic protein transport due to its association-dissociation properties with the coatomer complex.</text>
</comment>
<dbReference type="InParanoid" id="A0A0H2RY30"/>
<dbReference type="InterPro" id="IPR011012">
    <property type="entry name" value="Longin-like_dom_sf"/>
</dbReference>
<evidence type="ECO:0000256" key="2">
    <source>
        <dbReference type="ARBA" id="ARBA00006972"/>
    </source>
</evidence>
<protein>
    <recommendedName>
        <fullName evidence="12">Coatomer subunit zeta</fullName>
    </recommendedName>
</protein>
<comment type="subunit">
    <text evidence="3 12">Oligomeric complex that consists of at least the alpha, beta, beta', gamma, delta, epsilon and zeta subunits.</text>
</comment>
<keyword evidence="8 12" id="KW-0333">Golgi apparatus</keyword>
<evidence type="ECO:0000259" key="13">
    <source>
        <dbReference type="Pfam" id="PF01217"/>
    </source>
</evidence>
<dbReference type="EMBL" id="KQ086047">
    <property type="protein sequence ID" value="KLO09701.1"/>
    <property type="molecule type" value="Genomic_DNA"/>
</dbReference>
<keyword evidence="9 12" id="KW-0472">Membrane</keyword>
<dbReference type="FunCoup" id="A0A0H2RY30">
    <property type="interactions" value="207"/>
</dbReference>
<keyword evidence="5 12" id="KW-0963">Cytoplasm</keyword>
<evidence type="ECO:0000313" key="14">
    <source>
        <dbReference type="EMBL" id="KLO09701.1"/>
    </source>
</evidence>
<dbReference type="AlphaFoldDB" id="A0A0H2RY30"/>
<evidence type="ECO:0000313" key="15">
    <source>
        <dbReference type="Proteomes" id="UP000053477"/>
    </source>
</evidence>
<dbReference type="InterPro" id="IPR039652">
    <property type="entry name" value="Coatomer_zeta"/>
</dbReference>
<dbReference type="Gene3D" id="3.30.450.60">
    <property type="match status" value="1"/>
</dbReference>
<dbReference type="CDD" id="cd14829">
    <property type="entry name" value="Zeta-COP"/>
    <property type="match status" value="1"/>
</dbReference>
<dbReference type="GO" id="GO:0006886">
    <property type="term" value="P:intracellular protein transport"/>
    <property type="evidence" value="ECO:0007669"/>
    <property type="project" value="TreeGrafter"/>
</dbReference>
<evidence type="ECO:0000256" key="5">
    <source>
        <dbReference type="ARBA" id="ARBA00022490"/>
    </source>
</evidence>
<keyword evidence="6 12" id="KW-0931">ER-Golgi transport</keyword>
<evidence type="ECO:0000256" key="10">
    <source>
        <dbReference type="ARBA" id="ARBA00023329"/>
    </source>
</evidence>
<reference evidence="14 15" key="1">
    <citation type="submission" date="2015-04" db="EMBL/GenBank/DDBJ databases">
        <title>Complete genome sequence of Schizopora paradoxa KUC8140, a cosmopolitan wood degrader in East Asia.</title>
        <authorList>
            <consortium name="DOE Joint Genome Institute"/>
            <person name="Min B."/>
            <person name="Park H."/>
            <person name="Jang Y."/>
            <person name="Kim J.-J."/>
            <person name="Kim K.H."/>
            <person name="Pangilinan J."/>
            <person name="Lipzen A."/>
            <person name="Riley R."/>
            <person name="Grigoriev I.V."/>
            <person name="Spatafora J.W."/>
            <person name="Choi I.-G."/>
        </authorList>
    </citation>
    <scope>NUCLEOTIDE SEQUENCE [LARGE SCALE GENOMIC DNA]</scope>
    <source>
        <strain evidence="14 15">KUC8140</strain>
    </source>
</reference>
<sequence>MPNLTLYSTAAFLILDSDGHRILAKYYRPKGSPYSETKGLSTLKEQKAFEKGLYEKTKKAGGDIILFEGYPAVYKHASDLIFYLIGNPEENELILQMALSSFYDALNNLLRSQVEKRAVLEYFDLVMLCLDETIDDGVIVETDSSTIASRVSRPRTDPTEIVINEQTLTTAFSTIRDRVAQRISSM</sequence>
<accession>A0A0H2RY30</accession>
<dbReference type="GO" id="GO:0006890">
    <property type="term" value="P:retrograde vesicle-mediated transport, Golgi to endoplasmic reticulum"/>
    <property type="evidence" value="ECO:0007669"/>
    <property type="project" value="UniProtKB-UniRule"/>
</dbReference>
<gene>
    <name evidence="14" type="ORF">SCHPADRAFT_879084</name>
</gene>
<dbReference type="OrthoDB" id="10249988at2759"/>
<comment type="subcellular location">
    <subcellularLocation>
        <location evidence="12">Cytoplasm</location>
    </subcellularLocation>
    <subcellularLocation>
        <location evidence="1 12">Golgi apparatus membrane</location>
        <topology evidence="1 12">Peripheral membrane protein</topology>
        <orientation evidence="1 12">Cytoplasmic side</orientation>
    </subcellularLocation>
    <subcellularLocation>
        <location evidence="12">Cytoplasmic vesicle</location>
        <location evidence="12">COPI-coated vesicle membrane</location>
        <topology evidence="12">Peripheral membrane protein</topology>
        <orientation evidence="12">Cytoplasmic side</orientation>
    </subcellularLocation>
</comment>
<evidence type="ECO:0000256" key="8">
    <source>
        <dbReference type="ARBA" id="ARBA00023034"/>
    </source>
</evidence>
<keyword evidence="10 12" id="KW-0968">Cytoplasmic vesicle</keyword>
<keyword evidence="15" id="KW-1185">Reference proteome</keyword>
<keyword evidence="7 12" id="KW-0653">Protein transport</keyword>
<dbReference type="FunFam" id="3.30.450.60:FF:000013">
    <property type="entry name" value="Coatomer subunit zeta"/>
    <property type="match status" value="1"/>
</dbReference>
<evidence type="ECO:0000256" key="4">
    <source>
        <dbReference type="ARBA" id="ARBA00022448"/>
    </source>
</evidence>
<dbReference type="SUPFAM" id="SSF64356">
    <property type="entry name" value="SNARE-like"/>
    <property type="match status" value="1"/>
</dbReference>
<evidence type="ECO:0000256" key="7">
    <source>
        <dbReference type="ARBA" id="ARBA00022927"/>
    </source>
</evidence>
<evidence type="ECO:0000256" key="3">
    <source>
        <dbReference type="ARBA" id="ARBA00011775"/>
    </source>
</evidence>
<dbReference type="PANTHER" id="PTHR11043">
    <property type="entry name" value="ZETA-COAT PROTEIN"/>
    <property type="match status" value="1"/>
</dbReference>
<evidence type="ECO:0000256" key="6">
    <source>
        <dbReference type="ARBA" id="ARBA00022892"/>
    </source>
</evidence>
<dbReference type="PANTHER" id="PTHR11043:SF0">
    <property type="entry name" value="COATOMER SUBUNIT ZETA"/>
    <property type="match status" value="1"/>
</dbReference>
<comment type="similarity">
    <text evidence="2 12">Belongs to the adaptor complexes small subunit family.</text>
</comment>
<proteinExistence type="inferred from homology"/>
<organism evidence="14 15">
    <name type="scientific">Schizopora paradoxa</name>
    <dbReference type="NCBI Taxonomy" id="27342"/>
    <lineage>
        <taxon>Eukaryota</taxon>
        <taxon>Fungi</taxon>
        <taxon>Dikarya</taxon>
        <taxon>Basidiomycota</taxon>
        <taxon>Agaricomycotina</taxon>
        <taxon>Agaricomycetes</taxon>
        <taxon>Hymenochaetales</taxon>
        <taxon>Schizoporaceae</taxon>
        <taxon>Schizopora</taxon>
    </lineage>
</organism>
<dbReference type="Pfam" id="PF01217">
    <property type="entry name" value="Clat_adaptor_s"/>
    <property type="match status" value="1"/>
</dbReference>
<name>A0A0H2RY30_9AGAM</name>
<dbReference type="Proteomes" id="UP000053477">
    <property type="component" value="Unassembled WGS sequence"/>
</dbReference>